<evidence type="ECO:0000313" key="1">
    <source>
        <dbReference type="EMBL" id="KDR75033.1"/>
    </source>
</evidence>
<dbReference type="OrthoDB" id="3145912at2759"/>
<name>A0A067T7S4_GALM3</name>
<gene>
    <name evidence="1" type="ORF">GALMADRAFT_248885</name>
</gene>
<evidence type="ECO:0000313" key="2">
    <source>
        <dbReference type="Proteomes" id="UP000027222"/>
    </source>
</evidence>
<dbReference type="HOGENOM" id="CLU_051720_2_0_1"/>
<reference evidence="2" key="1">
    <citation type="journal article" date="2014" name="Proc. Natl. Acad. Sci. U.S.A.">
        <title>Extensive sampling of basidiomycete genomes demonstrates inadequacy of the white-rot/brown-rot paradigm for wood decay fungi.</title>
        <authorList>
            <person name="Riley R."/>
            <person name="Salamov A.A."/>
            <person name="Brown D.W."/>
            <person name="Nagy L.G."/>
            <person name="Floudas D."/>
            <person name="Held B.W."/>
            <person name="Levasseur A."/>
            <person name="Lombard V."/>
            <person name="Morin E."/>
            <person name="Otillar R."/>
            <person name="Lindquist E.A."/>
            <person name="Sun H."/>
            <person name="LaButti K.M."/>
            <person name="Schmutz J."/>
            <person name="Jabbour D."/>
            <person name="Luo H."/>
            <person name="Baker S.E."/>
            <person name="Pisabarro A.G."/>
            <person name="Walton J.D."/>
            <person name="Blanchette R.A."/>
            <person name="Henrissat B."/>
            <person name="Martin F."/>
            <person name="Cullen D."/>
            <person name="Hibbett D.S."/>
            <person name="Grigoriev I.V."/>
        </authorList>
    </citation>
    <scope>NUCLEOTIDE SEQUENCE [LARGE SCALE GENOMIC DNA]</scope>
    <source>
        <strain evidence="2">CBS 339.88</strain>
    </source>
</reference>
<dbReference type="Proteomes" id="UP000027222">
    <property type="component" value="Unassembled WGS sequence"/>
</dbReference>
<evidence type="ECO:0008006" key="3">
    <source>
        <dbReference type="Google" id="ProtNLM"/>
    </source>
</evidence>
<organism evidence="1 2">
    <name type="scientific">Galerina marginata (strain CBS 339.88)</name>
    <dbReference type="NCBI Taxonomy" id="685588"/>
    <lineage>
        <taxon>Eukaryota</taxon>
        <taxon>Fungi</taxon>
        <taxon>Dikarya</taxon>
        <taxon>Basidiomycota</taxon>
        <taxon>Agaricomycotina</taxon>
        <taxon>Agaricomycetes</taxon>
        <taxon>Agaricomycetidae</taxon>
        <taxon>Agaricales</taxon>
        <taxon>Agaricineae</taxon>
        <taxon>Strophariaceae</taxon>
        <taxon>Galerina</taxon>
    </lineage>
</organism>
<accession>A0A067T7S4</accession>
<keyword evidence="2" id="KW-1185">Reference proteome</keyword>
<dbReference type="EMBL" id="KL142381">
    <property type="protein sequence ID" value="KDR75033.1"/>
    <property type="molecule type" value="Genomic_DNA"/>
</dbReference>
<proteinExistence type="predicted"/>
<dbReference type="AlphaFoldDB" id="A0A067T7S4"/>
<protein>
    <recommendedName>
        <fullName evidence="3">F-box domain-containing protein</fullName>
    </recommendedName>
</protein>
<sequence length="302" mass="34799">MSLAFDSLQDLRTTLLETDDSEKVFDLPNEIQRPIFEYAARMDGRCAFNLAQVAQYVHAWTQPILYERVVVRNPHAASCLFRTLSVTLPQAKPLLSELSRRLIVFSLFRIRDFASPFLKFIKSPHLRRITLVCRCGDSSSRPSYAAPYQIPQFLLSSLTHITIVIDYRHGYWNELMSASLVTSTNIPSSSNVAAYSAFQNLTHFAISTPILNDIIQIRTVAKNLRYFVILEPCNFSQSEHSKILRKIRSWEYQGHSTLVLKDLGSPELWSIDDSFRPSNFWKEVEGLVKEGYISDQEERWQL</sequence>